<sequence length="36" mass="4065">MKRQIHITGDFACLYVPGERTVTIGSNNFAFAPFFD</sequence>
<reference evidence="1 2" key="1">
    <citation type="submission" date="2018-05" db="EMBL/GenBank/DDBJ databases">
        <title>The Hungate 1000. A catalogue of reference genomes from the rumen microbiome.</title>
        <authorList>
            <person name="Kelly W."/>
        </authorList>
    </citation>
    <scope>NUCLEOTIDE SEQUENCE [LARGE SCALE GENOMIC DNA]</scope>
    <source>
        <strain evidence="1 2">NLAE-zl-C242</strain>
    </source>
</reference>
<organism evidence="1 2">
    <name type="scientific">Faecalicatena orotica</name>
    <dbReference type="NCBI Taxonomy" id="1544"/>
    <lineage>
        <taxon>Bacteria</taxon>
        <taxon>Bacillati</taxon>
        <taxon>Bacillota</taxon>
        <taxon>Clostridia</taxon>
        <taxon>Lachnospirales</taxon>
        <taxon>Lachnospiraceae</taxon>
        <taxon>Faecalicatena</taxon>
    </lineage>
</organism>
<dbReference type="EMBL" id="QGDL01000009">
    <property type="protein sequence ID" value="PWJ28265.1"/>
    <property type="molecule type" value="Genomic_DNA"/>
</dbReference>
<dbReference type="AlphaFoldDB" id="A0A2Y9BGN4"/>
<dbReference type="Proteomes" id="UP000245845">
    <property type="component" value="Unassembled WGS sequence"/>
</dbReference>
<protein>
    <submittedName>
        <fullName evidence="1">Uncharacterized protein</fullName>
    </submittedName>
</protein>
<comment type="caution">
    <text evidence="1">The sequence shown here is derived from an EMBL/GenBank/DDBJ whole genome shotgun (WGS) entry which is preliminary data.</text>
</comment>
<proteinExistence type="predicted"/>
<evidence type="ECO:0000313" key="2">
    <source>
        <dbReference type="Proteomes" id="UP000245845"/>
    </source>
</evidence>
<keyword evidence="2" id="KW-1185">Reference proteome</keyword>
<gene>
    <name evidence="1" type="ORF">A8806_109145</name>
</gene>
<accession>A0A2Y9BGN4</accession>
<evidence type="ECO:0000313" key="1">
    <source>
        <dbReference type="EMBL" id="PWJ28265.1"/>
    </source>
</evidence>
<name>A0A2Y9BGN4_9FIRM</name>